<dbReference type="KEGG" id="smaa:IT774_01495"/>
<dbReference type="RefSeq" id="WP_195811042.1">
    <property type="nucleotide sequence ID" value="NZ_CP064795.1"/>
</dbReference>
<name>A0A7S9HD56_9ALTE</name>
<keyword evidence="1" id="KW-1133">Transmembrane helix</keyword>
<keyword evidence="1" id="KW-0472">Membrane</keyword>
<keyword evidence="1" id="KW-0812">Transmembrane</keyword>
<dbReference type="Proteomes" id="UP000595095">
    <property type="component" value="Chromosome"/>
</dbReference>
<evidence type="ECO:0000313" key="2">
    <source>
        <dbReference type="EMBL" id="QPG05961.1"/>
    </source>
</evidence>
<sequence length="77" mass="8106">MAGQGSGGNVIAALCNFFIPGLGQLVQGRVLKAIMFFLVVSACYAMAATVILFLLWPVGAIFHLWSIIDAATYKGGN</sequence>
<keyword evidence="3" id="KW-1185">Reference proteome</keyword>
<evidence type="ECO:0000313" key="3">
    <source>
        <dbReference type="Proteomes" id="UP000595095"/>
    </source>
</evidence>
<accession>A0A7S9HD56</accession>
<gene>
    <name evidence="2" type="ORF">IT774_01495</name>
</gene>
<feature type="transmembrane region" description="Helical" evidence="1">
    <location>
        <begin position="6"/>
        <end position="26"/>
    </location>
</feature>
<feature type="transmembrane region" description="Helical" evidence="1">
    <location>
        <begin position="33"/>
        <end position="56"/>
    </location>
</feature>
<protein>
    <submittedName>
        <fullName evidence="2">Uncharacterized protein</fullName>
    </submittedName>
</protein>
<evidence type="ECO:0000256" key="1">
    <source>
        <dbReference type="SAM" id="Phobius"/>
    </source>
</evidence>
<proteinExistence type="predicted"/>
<dbReference type="AlphaFoldDB" id="A0A7S9HD56"/>
<dbReference type="EMBL" id="CP064795">
    <property type="protein sequence ID" value="QPG05961.1"/>
    <property type="molecule type" value="Genomic_DNA"/>
</dbReference>
<organism evidence="2 3">
    <name type="scientific">Salinimonas marina</name>
    <dbReference type="NCBI Taxonomy" id="2785918"/>
    <lineage>
        <taxon>Bacteria</taxon>
        <taxon>Pseudomonadati</taxon>
        <taxon>Pseudomonadota</taxon>
        <taxon>Gammaproteobacteria</taxon>
        <taxon>Alteromonadales</taxon>
        <taxon>Alteromonadaceae</taxon>
        <taxon>Alteromonas/Salinimonas group</taxon>
        <taxon>Salinimonas</taxon>
    </lineage>
</organism>
<reference evidence="2 3" key="1">
    <citation type="submission" date="2020-11" db="EMBL/GenBank/DDBJ databases">
        <title>Complete genome sequence for Salinimonas sp. strain G2-b.</title>
        <authorList>
            <person name="Park S.-J."/>
        </authorList>
    </citation>
    <scope>NUCLEOTIDE SEQUENCE [LARGE SCALE GENOMIC DNA]</scope>
    <source>
        <strain evidence="2 3">G2-b</strain>
    </source>
</reference>